<dbReference type="SUPFAM" id="SSF54292">
    <property type="entry name" value="2Fe-2S ferredoxin-like"/>
    <property type="match status" value="1"/>
</dbReference>
<dbReference type="InterPro" id="IPR001810">
    <property type="entry name" value="F-box_dom"/>
</dbReference>
<feature type="domain" description="F-box" evidence="19">
    <location>
        <begin position="4"/>
        <end position="50"/>
    </location>
</feature>
<dbReference type="EC" id="1.3.5.1" evidence="4 18"/>
<dbReference type="PROSITE" id="PS00198">
    <property type="entry name" value="4FE4S_FER_1"/>
    <property type="match status" value="1"/>
</dbReference>
<comment type="function">
    <text evidence="18">Iron-sulfur protein (IP) subunit of succinate dehydrogenase (SDH) that is involved in complex II of the mitochondrial electron transport chain and is responsible for transferring electrons from succinate to ubiquinone (coenzyme Q).</text>
</comment>
<dbReference type="InterPro" id="IPR006058">
    <property type="entry name" value="2Fe2S_fd_BS"/>
</dbReference>
<evidence type="ECO:0000256" key="2">
    <source>
        <dbReference type="ARBA" id="ARBA00004788"/>
    </source>
</evidence>
<evidence type="ECO:0000256" key="12">
    <source>
        <dbReference type="ARBA" id="ARBA00023002"/>
    </source>
</evidence>
<keyword evidence="10 18" id="KW-0999">Mitochondrion inner membrane</keyword>
<evidence type="ECO:0000256" key="3">
    <source>
        <dbReference type="ARBA" id="ARBA00009433"/>
    </source>
</evidence>
<keyword evidence="13 18" id="KW-0408">Iron</keyword>
<evidence type="ECO:0000256" key="1">
    <source>
        <dbReference type="ARBA" id="ARBA00004443"/>
    </source>
</evidence>
<evidence type="ECO:0000256" key="14">
    <source>
        <dbReference type="ARBA" id="ARBA00023014"/>
    </source>
</evidence>
<evidence type="ECO:0000256" key="8">
    <source>
        <dbReference type="ARBA" id="ARBA00022714"/>
    </source>
</evidence>
<evidence type="ECO:0000256" key="11">
    <source>
        <dbReference type="ARBA" id="ARBA00022946"/>
    </source>
</evidence>
<dbReference type="GO" id="GO:0051537">
    <property type="term" value="F:2 iron, 2 sulfur cluster binding"/>
    <property type="evidence" value="ECO:0007669"/>
    <property type="project" value="UniProtKB-KW"/>
</dbReference>
<comment type="catalytic activity">
    <reaction evidence="18">
        <text>a quinone + succinate = fumarate + a quinol</text>
        <dbReference type="Rhea" id="RHEA:40523"/>
        <dbReference type="ChEBI" id="CHEBI:24646"/>
        <dbReference type="ChEBI" id="CHEBI:29806"/>
        <dbReference type="ChEBI" id="CHEBI:30031"/>
        <dbReference type="ChEBI" id="CHEBI:132124"/>
    </reaction>
</comment>
<comment type="cofactor">
    <cofactor evidence="18">
        <name>[4Fe-4S] cluster</name>
        <dbReference type="ChEBI" id="CHEBI:49883"/>
    </cofactor>
    <text evidence="18">Binds 1 [4Fe-4S] cluster.</text>
</comment>
<dbReference type="Proteomes" id="UP000035681">
    <property type="component" value="Unplaced"/>
</dbReference>
<evidence type="ECO:0000256" key="10">
    <source>
        <dbReference type="ARBA" id="ARBA00022792"/>
    </source>
</evidence>
<dbReference type="GO" id="GO:0009055">
    <property type="term" value="F:electron transfer activity"/>
    <property type="evidence" value="ECO:0007669"/>
    <property type="project" value="InterPro"/>
</dbReference>
<comment type="pathway">
    <text evidence="2 18">Carbohydrate metabolism; tricarboxylic acid cycle; fumarate from succinate (eukaryal route): step 1/1.</text>
</comment>
<dbReference type="InterPro" id="IPR050573">
    <property type="entry name" value="SDH/FRD_Iron-Sulfur"/>
</dbReference>
<accession>A0AAF5CWX1</accession>
<evidence type="ECO:0000256" key="18">
    <source>
        <dbReference type="RuleBase" id="RU361237"/>
    </source>
</evidence>
<dbReference type="InterPro" id="IPR017900">
    <property type="entry name" value="4Fe4S_Fe_S_CS"/>
</dbReference>
<keyword evidence="11" id="KW-0809">Transit peptide</keyword>
<dbReference type="CDD" id="cd00207">
    <property type="entry name" value="fer2"/>
    <property type="match status" value="1"/>
</dbReference>
<keyword evidence="7" id="KW-0816">Tricarboxylic acid cycle</keyword>
<feature type="domain" description="2Fe-2S ferredoxin-type" evidence="20">
    <location>
        <begin position="273"/>
        <end position="364"/>
    </location>
</feature>
<protein>
    <recommendedName>
        <fullName evidence="5 18">Succinate dehydrogenase [ubiquinone] iron-sulfur subunit, mitochondrial</fullName>
        <ecNumber evidence="4 18">1.3.5.1</ecNumber>
    </recommendedName>
</protein>
<evidence type="ECO:0000256" key="7">
    <source>
        <dbReference type="ARBA" id="ARBA00022532"/>
    </source>
</evidence>
<keyword evidence="8 18" id="KW-0001">2Fe-2S</keyword>
<dbReference type="SUPFAM" id="SSF81383">
    <property type="entry name" value="F-box domain"/>
    <property type="match status" value="1"/>
</dbReference>
<evidence type="ECO:0000256" key="6">
    <source>
        <dbReference type="ARBA" id="ARBA00022485"/>
    </source>
</evidence>
<keyword evidence="15 18" id="KW-0496">Mitochondrion</keyword>
<dbReference type="GO" id="GO:0051538">
    <property type="term" value="F:3 iron, 4 sulfur cluster binding"/>
    <property type="evidence" value="ECO:0007669"/>
    <property type="project" value="UniProtKB-KW"/>
</dbReference>
<dbReference type="InterPro" id="IPR004489">
    <property type="entry name" value="Succ_DH/fum_Rdtase_Fe-S"/>
</dbReference>
<proteinExistence type="inferred from homology"/>
<feature type="domain" description="4Fe-4S ferredoxin-type" evidence="21">
    <location>
        <begin position="407"/>
        <end position="437"/>
    </location>
</feature>
<keyword evidence="17 18" id="KW-0003">3Fe-4S</keyword>
<dbReference type="InterPro" id="IPR001041">
    <property type="entry name" value="2Fe-2S_ferredoxin-type"/>
</dbReference>
<dbReference type="PROSITE" id="PS50181">
    <property type="entry name" value="FBOX"/>
    <property type="match status" value="1"/>
</dbReference>
<dbReference type="Pfam" id="PF13085">
    <property type="entry name" value="Fer2_3"/>
    <property type="match status" value="1"/>
</dbReference>
<dbReference type="InterPro" id="IPR036010">
    <property type="entry name" value="2Fe-2S_ferredoxin-like_sf"/>
</dbReference>
<evidence type="ECO:0000259" key="19">
    <source>
        <dbReference type="PROSITE" id="PS50181"/>
    </source>
</evidence>
<keyword evidence="16" id="KW-0472">Membrane</keyword>
<dbReference type="FunFam" id="1.10.1060.10:FF:000029">
    <property type="entry name" value="Succinate dehydrogenase [ubiquinone] iron-sulfur subunit, mitochondrial"/>
    <property type="match status" value="1"/>
</dbReference>
<dbReference type="PANTHER" id="PTHR11921:SF29">
    <property type="entry name" value="SUCCINATE DEHYDROGENASE [UBIQUINONE] IRON-SULFUR SUBUNIT, MITOCHONDRIAL"/>
    <property type="match status" value="1"/>
</dbReference>
<evidence type="ECO:0000256" key="16">
    <source>
        <dbReference type="ARBA" id="ARBA00023136"/>
    </source>
</evidence>
<evidence type="ECO:0000256" key="17">
    <source>
        <dbReference type="ARBA" id="ARBA00023291"/>
    </source>
</evidence>
<dbReference type="Gene3D" id="3.10.20.30">
    <property type="match status" value="1"/>
</dbReference>
<dbReference type="SUPFAM" id="SSF46548">
    <property type="entry name" value="alpha-helical ferredoxin"/>
    <property type="match status" value="1"/>
</dbReference>
<dbReference type="InterPro" id="IPR036047">
    <property type="entry name" value="F-box-like_dom_sf"/>
</dbReference>
<evidence type="ECO:0000256" key="9">
    <source>
        <dbReference type="ARBA" id="ARBA00022723"/>
    </source>
</evidence>
<dbReference type="FunFam" id="3.10.20.30:FF:000007">
    <property type="entry name" value="Succinate dehydrogenase [ubiquinone] iron-sulfur subunit, mitochondrial"/>
    <property type="match status" value="1"/>
</dbReference>
<evidence type="ECO:0000259" key="21">
    <source>
        <dbReference type="PROSITE" id="PS51379"/>
    </source>
</evidence>
<dbReference type="InterPro" id="IPR009051">
    <property type="entry name" value="Helical_ferredxn"/>
</dbReference>
<dbReference type="NCBIfam" id="TIGR00384">
    <property type="entry name" value="dhsB"/>
    <property type="match status" value="1"/>
</dbReference>
<evidence type="ECO:0000256" key="5">
    <source>
        <dbReference type="ARBA" id="ARBA00016766"/>
    </source>
</evidence>
<dbReference type="GO" id="GO:0006099">
    <property type="term" value="P:tricarboxylic acid cycle"/>
    <property type="evidence" value="ECO:0007669"/>
    <property type="project" value="UniProtKB-KW"/>
</dbReference>
<sequence length="517" mass="59722">MQFDLQTHPLPNEILLVIFSKLDWRTIQSLKKTCKKFYTIIEGNLKYIEKPMIHDLYIYEFIDNNDNKKMHANFSFIKQDFLNNNGENKFGKCNLTNTSIDDLEYFIKSVNNLEDKCKCTTFVNKKMIQKLLFNNPNMFKISFDSTKPNSDVEIINVIKEKQYLDQNKEENKKNFNVSFVCRERVDLEEKFFKYFGSTSYKLHQIGILPERVVYLDAILPSHTYNITQQIKKTPNIILLVIMICTASNIVKATSALNFNAIRCCSKGANIKTFEIYRYNPDKPGSKPEVKKYDVDLNKCGPMVLDALIKIKNEQDPTLTFRRSCREGICGSCAMNIGGANTLACICNIDKNTSKSTKIYPLPHMYVVKDLVPDMNLFYAQYSSIQPWIQRDTPIKLGDKQLYQSVEEREKLDGLYECILCACCSTSCPSYWWNSDKYLGPAVLMQAYRWIIDSRDDKHEERLDRMRDAFSAFKCHTILNCTKTCPKHLNPAEAIGEIKKLLTGYGKKPAPHPAPANF</sequence>
<dbReference type="CDD" id="cd09917">
    <property type="entry name" value="F-box_SF"/>
    <property type="match status" value="1"/>
</dbReference>
<keyword evidence="14 18" id="KW-0411">Iron-sulfur</keyword>
<evidence type="ECO:0000256" key="13">
    <source>
        <dbReference type="ARBA" id="ARBA00023004"/>
    </source>
</evidence>
<evidence type="ECO:0000313" key="23">
    <source>
        <dbReference type="WBParaSite" id="TCONS_00003177.p1"/>
    </source>
</evidence>
<organism evidence="22 23">
    <name type="scientific">Strongyloides stercoralis</name>
    <name type="common">Threadworm</name>
    <dbReference type="NCBI Taxonomy" id="6248"/>
    <lineage>
        <taxon>Eukaryota</taxon>
        <taxon>Metazoa</taxon>
        <taxon>Ecdysozoa</taxon>
        <taxon>Nematoda</taxon>
        <taxon>Chromadorea</taxon>
        <taxon>Rhabditida</taxon>
        <taxon>Tylenchina</taxon>
        <taxon>Panagrolaimomorpha</taxon>
        <taxon>Strongyloidoidea</taxon>
        <taxon>Strongyloididae</taxon>
        <taxon>Strongyloides</taxon>
    </lineage>
</organism>
<dbReference type="GO" id="GO:0051539">
    <property type="term" value="F:4 iron, 4 sulfur cluster binding"/>
    <property type="evidence" value="ECO:0007669"/>
    <property type="project" value="UniProtKB-KW"/>
</dbReference>
<evidence type="ECO:0000256" key="15">
    <source>
        <dbReference type="ARBA" id="ARBA00023128"/>
    </source>
</evidence>
<dbReference type="Pfam" id="PF13534">
    <property type="entry name" value="Fer4_17"/>
    <property type="match status" value="1"/>
</dbReference>
<evidence type="ECO:0000313" key="22">
    <source>
        <dbReference type="Proteomes" id="UP000035681"/>
    </source>
</evidence>
<dbReference type="AlphaFoldDB" id="A0AAF5CWX1"/>
<keyword evidence="12" id="KW-0560">Oxidoreductase</keyword>
<dbReference type="InterPro" id="IPR025192">
    <property type="entry name" value="Succ_DH/fum_Rdtase_N"/>
</dbReference>
<comment type="similarity">
    <text evidence="3 18">Belongs to the succinate dehydrogenase/fumarate reductase iron-sulfur protein family.</text>
</comment>
<comment type="cofactor">
    <cofactor evidence="18">
        <name>[2Fe-2S] cluster</name>
        <dbReference type="ChEBI" id="CHEBI:190135"/>
    </cofactor>
    <text evidence="18">Binds 1 [2Fe-2S] cluster.</text>
</comment>
<keyword evidence="22" id="KW-1185">Reference proteome</keyword>
<dbReference type="SMART" id="SM00256">
    <property type="entry name" value="FBOX"/>
    <property type="match status" value="1"/>
</dbReference>
<name>A0AAF5CWX1_STRER</name>
<dbReference type="Gene3D" id="1.20.1280.50">
    <property type="match status" value="1"/>
</dbReference>
<dbReference type="PROSITE" id="PS51085">
    <property type="entry name" value="2FE2S_FER_2"/>
    <property type="match status" value="1"/>
</dbReference>
<dbReference type="InterPro" id="IPR017896">
    <property type="entry name" value="4Fe4S_Fe-S-bd"/>
</dbReference>
<dbReference type="GO" id="GO:0008177">
    <property type="term" value="F:succinate dehydrogenase (quinone) activity"/>
    <property type="evidence" value="ECO:0007669"/>
    <property type="project" value="UniProtKB-EC"/>
</dbReference>
<keyword evidence="6 18" id="KW-0004">4Fe-4S</keyword>
<dbReference type="PROSITE" id="PS51379">
    <property type="entry name" value="4FE4S_FER_2"/>
    <property type="match status" value="1"/>
</dbReference>
<keyword evidence="9 18" id="KW-0479">Metal-binding</keyword>
<dbReference type="PANTHER" id="PTHR11921">
    <property type="entry name" value="SUCCINATE DEHYDROGENASE IRON-SULFUR PROTEIN"/>
    <property type="match status" value="1"/>
</dbReference>
<comment type="subcellular location">
    <subcellularLocation>
        <location evidence="1 18">Mitochondrion inner membrane</location>
        <topology evidence="1 18">Peripheral membrane protein</topology>
        <orientation evidence="1 18">Matrix side</orientation>
    </subcellularLocation>
</comment>
<dbReference type="GO" id="GO:0005743">
    <property type="term" value="C:mitochondrial inner membrane"/>
    <property type="evidence" value="ECO:0007669"/>
    <property type="project" value="UniProtKB-SubCell"/>
</dbReference>
<reference evidence="23" key="1">
    <citation type="submission" date="2024-02" db="UniProtKB">
        <authorList>
            <consortium name="WormBaseParasite"/>
        </authorList>
    </citation>
    <scope>IDENTIFICATION</scope>
</reference>
<dbReference type="Gene3D" id="1.10.1060.10">
    <property type="entry name" value="Alpha-helical ferredoxin"/>
    <property type="match status" value="1"/>
</dbReference>
<dbReference type="WBParaSite" id="TCONS_00003177.p1">
    <property type="protein sequence ID" value="TCONS_00003177.p1"/>
    <property type="gene ID" value="XLOC_002925"/>
</dbReference>
<dbReference type="NCBIfam" id="NF004616">
    <property type="entry name" value="PRK05950.1"/>
    <property type="match status" value="1"/>
</dbReference>
<dbReference type="GO" id="GO:0022904">
    <property type="term" value="P:respiratory electron transport chain"/>
    <property type="evidence" value="ECO:0007669"/>
    <property type="project" value="TreeGrafter"/>
</dbReference>
<dbReference type="InterPro" id="IPR012675">
    <property type="entry name" value="Beta-grasp_dom_sf"/>
</dbReference>
<evidence type="ECO:0000259" key="20">
    <source>
        <dbReference type="PROSITE" id="PS51085"/>
    </source>
</evidence>
<dbReference type="GO" id="GO:0046872">
    <property type="term" value="F:metal ion binding"/>
    <property type="evidence" value="ECO:0007669"/>
    <property type="project" value="UniProtKB-KW"/>
</dbReference>
<comment type="cofactor">
    <cofactor evidence="18">
        <name>[3Fe-4S] cluster</name>
        <dbReference type="ChEBI" id="CHEBI:21137"/>
    </cofactor>
    <text evidence="18">Binds 1 [3Fe-4S] cluster.</text>
</comment>
<evidence type="ECO:0000256" key="4">
    <source>
        <dbReference type="ARBA" id="ARBA00012792"/>
    </source>
</evidence>
<dbReference type="PROSITE" id="PS00197">
    <property type="entry name" value="2FE2S_FER_1"/>
    <property type="match status" value="1"/>
</dbReference>
<dbReference type="Pfam" id="PF12937">
    <property type="entry name" value="F-box-like"/>
    <property type="match status" value="1"/>
</dbReference>